<keyword evidence="1" id="KW-0472">Membrane</keyword>
<dbReference type="eggNOG" id="COG0695">
    <property type="taxonomic scope" value="Bacteria"/>
</dbReference>
<feature type="transmembrane region" description="Helical" evidence="1">
    <location>
        <begin position="298"/>
        <end position="326"/>
    </location>
</feature>
<dbReference type="OrthoDB" id="9798180at2"/>
<sequence length="400" mass="44115">MKSITGLFMTRWFFVFVWLSTFGLCSITFAGTTPALPTKADESADIEVFVQQGCPHCADAEAFLQALKHEQPTLSVIIHDVIQEPSVLERLQILARNQGIKAIRVPAFQVGGQLIFGYSKEAGTDQLIRNALTKVQTPKIQDSSGSCEIQGALPCEAAQHIVFLGHSLSLDELGLPLFTLAMGLLDGFNPCSLWVLMLMISLLTSMNDRIRMFAIAGTFVAVEGLVYFIFMAAWLNLFLLIGLSRLSEIIIAAIALLAGLVNLKDFRFYGQGMSLSIPDTAKPGIYTRIRQILQARNLGGALIGAVLLAILVQIVEFMCTSGFPALYTRILTLKQLSSMSYYGYLLLYNLAYMFDDIIILAIGIITLSQRRLQEKEGRWLKLISGLTMMGIGLYLLLKPV</sequence>
<dbReference type="SUPFAM" id="SSF52833">
    <property type="entry name" value="Thioredoxin-like"/>
    <property type="match status" value="1"/>
</dbReference>
<keyword evidence="1" id="KW-1133">Transmembrane helix</keyword>
<gene>
    <name evidence="2" type="ORF">Mettu_4018</name>
</gene>
<feature type="transmembrane region" description="Helical" evidence="1">
    <location>
        <begin position="177"/>
        <end position="200"/>
    </location>
</feature>
<dbReference type="Gene3D" id="3.40.30.10">
    <property type="entry name" value="Glutaredoxin"/>
    <property type="match status" value="1"/>
</dbReference>
<protein>
    <submittedName>
        <fullName evidence="2">Glutaredoxin</fullName>
    </submittedName>
</protein>
<evidence type="ECO:0000256" key="1">
    <source>
        <dbReference type="SAM" id="Phobius"/>
    </source>
</evidence>
<reference evidence="2 3" key="1">
    <citation type="submission" date="2011-06" db="EMBL/GenBank/DDBJ databases">
        <title>Genomic sequence of Methylobacter tundripaludum SV96.</title>
        <authorList>
            <consortium name="US DOE Joint Genome Institute"/>
            <person name="Lucas S."/>
            <person name="Han J."/>
            <person name="Lapidus A."/>
            <person name="Cheng J.-F."/>
            <person name="Goodwin L."/>
            <person name="Pitluck S."/>
            <person name="Held B."/>
            <person name="Detter J.C."/>
            <person name="Han C."/>
            <person name="Tapia R."/>
            <person name="Land M."/>
            <person name="Hauser L."/>
            <person name="Kyrpides N."/>
            <person name="Ivanova N."/>
            <person name="Ovchinnikova G."/>
            <person name="Pagani I."/>
            <person name="Klotz M.G."/>
            <person name="Dispirito A.A."/>
            <person name="Murrell J.C."/>
            <person name="Dunfield P."/>
            <person name="Kalyuzhnaya M.G."/>
            <person name="Svenning M."/>
            <person name="Trotsenko Y.A."/>
            <person name="Stein L.Y."/>
            <person name="Woyke T."/>
        </authorList>
    </citation>
    <scope>NUCLEOTIDE SEQUENCE [LARGE SCALE GENOMIC DNA]</scope>
    <source>
        <strain evidence="3">ATCC BAA-1195 / DSM 17260 / SV96</strain>
    </source>
</reference>
<dbReference type="CDD" id="cd01659">
    <property type="entry name" value="TRX_superfamily"/>
    <property type="match status" value="1"/>
</dbReference>
<dbReference type="PROSITE" id="PS51354">
    <property type="entry name" value="GLUTAREDOXIN_2"/>
    <property type="match status" value="1"/>
</dbReference>
<name>G3J0Z4_METTV</name>
<dbReference type="Proteomes" id="UP000004664">
    <property type="component" value="Unassembled WGS sequence"/>
</dbReference>
<feature type="transmembrane region" description="Helical" evidence="1">
    <location>
        <begin position="379"/>
        <end position="397"/>
    </location>
</feature>
<organism evidence="2 3">
    <name type="scientific">Methylobacter tundripaludum (strain ATCC BAA-1195 / DSM 17260 / SV96)</name>
    <dbReference type="NCBI Taxonomy" id="697282"/>
    <lineage>
        <taxon>Bacteria</taxon>
        <taxon>Pseudomonadati</taxon>
        <taxon>Pseudomonadota</taxon>
        <taxon>Gammaproteobacteria</taxon>
        <taxon>Methylococcales</taxon>
        <taxon>Methylococcaceae</taxon>
        <taxon>Methylobacter</taxon>
    </lineage>
</organism>
<evidence type="ECO:0000313" key="3">
    <source>
        <dbReference type="Proteomes" id="UP000004664"/>
    </source>
</evidence>
<dbReference type="EMBL" id="JH109153">
    <property type="protein sequence ID" value="EGW20866.1"/>
    <property type="molecule type" value="Genomic_DNA"/>
</dbReference>
<feature type="transmembrane region" description="Helical" evidence="1">
    <location>
        <begin position="246"/>
        <end position="263"/>
    </location>
</feature>
<dbReference type="PROSITE" id="PS00195">
    <property type="entry name" value="GLUTAREDOXIN_1"/>
    <property type="match status" value="1"/>
</dbReference>
<accession>G3J0Z4</accession>
<keyword evidence="1" id="KW-0812">Transmembrane</keyword>
<feature type="transmembrane region" description="Helical" evidence="1">
    <location>
        <begin position="346"/>
        <end position="367"/>
    </location>
</feature>
<dbReference type="STRING" id="697282.Mettu_4018"/>
<dbReference type="HOGENOM" id="CLU_046133_0_0_6"/>
<dbReference type="InterPro" id="IPR036249">
    <property type="entry name" value="Thioredoxin-like_sf"/>
</dbReference>
<dbReference type="RefSeq" id="WP_006893287.1">
    <property type="nucleotide sequence ID" value="NZ_JH109153.1"/>
</dbReference>
<keyword evidence="3" id="KW-1185">Reference proteome</keyword>
<evidence type="ECO:0000313" key="2">
    <source>
        <dbReference type="EMBL" id="EGW20866.1"/>
    </source>
</evidence>
<proteinExistence type="predicted"/>
<dbReference type="InterPro" id="IPR011767">
    <property type="entry name" value="GLR_AS"/>
</dbReference>
<feature type="transmembrane region" description="Helical" evidence="1">
    <location>
        <begin position="212"/>
        <end position="234"/>
    </location>
</feature>
<dbReference type="AlphaFoldDB" id="G3J0Z4"/>